<dbReference type="InterPro" id="IPR013122">
    <property type="entry name" value="PKD1_2_channel"/>
</dbReference>
<protein>
    <recommendedName>
        <fullName evidence="6">Polycystin cation channel PKD1/PKD2 domain-containing protein</fullName>
    </recommendedName>
</protein>
<evidence type="ECO:0000313" key="8">
    <source>
        <dbReference type="Proteomes" id="UP000285430"/>
    </source>
</evidence>
<evidence type="ECO:0000256" key="4">
    <source>
        <dbReference type="ARBA" id="ARBA00023136"/>
    </source>
</evidence>
<feature type="transmembrane region" description="Helical" evidence="5">
    <location>
        <begin position="49"/>
        <end position="67"/>
    </location>
</feature>
<dbReference type="Proteomes" id="UP000285430">
    <property type="component" value="Unassembled WGS sequence"/>
</dbReference>
<dbReference type="PANTHER" id="PTHR10877:SF183">
    <property type="entry name" value="AT14535P-RELATED"/>
    <property type="match status" value="1"/>
</dbReference>
<evidence type="ECO:0000313" key="7">
    <source>
        <dbReference type="EMBL" id="RHZ23362.1"/>
    </source>
</evidence>
<feature type="transmembrane region" description="Helical" evidence="5">
    <location>
        <begin position="312"/>
        <end position="333"/>
    </location>
</feature>
<evidence type="ECO:0000256" key="5">
    <source>
        <dbReference type="SAM" id="Phobius"/>
    </source>
</evidence>
<comment type="subcellular location">
    <subcellularLocation>
        <location evidence="1">Membrane</location>
        <topology evidence="1">Multi-pass membrane protein</topology>
    </subcellularLocation>
</comment>
<dbReference type="VEuPathDB" id="FungiDB:H257_06402"/>
<dbReference type="InterPro" id="IPR051223">
    <property type="entry name" value="Polycystin"/>
</dbReference>
<keyword evidence="3 5" id="KW-1133">Transmembrane helix</keyword>
<comment type="caution">
    <text evidence="7">The sequence shown here is derived from an EMBL/GenBank/DDBJ whole genome shotgun (WGS) entry which is preliminary data.</text>
</comment>
<feature type="domain" description="Polycystin cation channel PKD1/PKD2" evidence="6">
    <location>
        <begin position="383"/>
        <end position="511"/>
    </location>
</feature>
<organism evidence="7 8">
    <name type="scientific">Aphanomyces astaci</name>
    <name type="common">Crayfish plague agent</name>
    <dbReference type="NCBI Taxonomy" id="112090"/>
    <lineage>
        <taxon>Eukaryota</taxon>
        <taxon>Sar</taxon>
        <taxon>Stramenopiles</taxon>
        <taxon>Oomycota</taxon>
        <taxon>Saprolegniomycetes</taxon>
        <taxon>Saprolegniales</taxon>
        <taxon>Verrucalvaceae</taxon>
        <taxon>Aphanomyces</taxon>
    </lineage>
</organism>
<name>A0A3R7AF50_APHAT</name>
<dbReference type="Pfam" id="PF08016">
    <property type="entry name" value="PKD_channel"/>
    <property type="match status" value="1"/>
</dbReference>
<feature type="transmembrane region" description="Helical" evidence="5">
    <location>
        <begin position="483"/>
        <end position="509"/>
    </location>
</feature>
<feature type="transmembrane region" description="Helical" evidence="5">
    <location>
        <begin position="273"/>
        <end position="292"/>
    </location>
</feature>
<keyword evidence="4 5" id="KW-0472">Membrane</keyword>
<proteinExistence type="predicted"/>
<keyword evidence="2 5" id="KW-0812">Transmembrane</keyword>
<feature type="transmembrane region" description="Helical" evidence="5">
    <location>
        <begin position="422"/>
        <end position="445"/>
    </location>
</feature>
<feature type="transmembrane region" description="Helical" evidence="5">
    <location>
        <begin position="457"/>
        <end position="477"/>
    </location>
</feature>
<dbReference type="GO" id="GO:0016020">
    <property type="term" value="C:membrane"/>
    <property type="evidence" value="ECO:0007669"/>
    <property type="project" value="UniProtKB-SubCell"/>
</dbReference>
<gene>
    <name evidence="7" type="ORF">DYB37_000252</name>
</gene>
<evidence type="ECO:0000256" key="2">
    <source>
        <dbReference type="ARBA" id="ARBA00022692"/>
    </source>
</evidence>
<reference evidence="7 8" key="1">
    <citation type="submission" date="2018-08" db="EMBL/GenBank/DDBJ databases">
        <title>Aphanomyces genome sequencing and annotation.</title>
        <authorList>
            <person name="Minardi D."/>
            <person name="Oidtmann B."/>
            <person name="Van Der Giezen M."/>
            <person name="Studholme D.J."/>
        </authorList>
    </citation>
    <scope>NUCLEOTIDE SEQUENCE [LARGE SCALE GENOMIC DNA]</scope>
    <source>
        <strain evidence="7 8">Da</strain>
    </source>
</reference>
<evidence type="ECO:0000256" key="1">
    <source>
        <dbReference type="ARBA" id="ARBA00004141"/>
    </source>
</evidence>
<feature type="transmembrane region" description="Helical" evidence="5">
    <location>
        <begin position="381"/>
        <end position="402"/>
    </location>
</feature>
<dbReference type="Gene3D" id="1.10.287.70">
    <property type="match status" value="1"/>
</dbReference>
<evidence type="ECO:0000259" key="6">
    <source>
        <dbReference type="Pfam" id="PF08016"/>
    </source>
</evidence>
<sequence length="634" mass="70228">MMAKSAEVAARSVETSKTLSTLKENDEITLSYQEALMAVKARKNLRYHFLYLPFPIAFFLVFAASALTHVPVQVMFPTENGLATTLVSTGTVRPDALTTDTTMKFKNIQTQADVFPWLSKTLFPALFVTTDYNGNNVTNDRRSRVNNVHKLLGAVEITTSSAPDQSCGLEGPLSLIYKPCHDFDNSVENVPFYIDSNADAASAVAMIAAKQASGTWISPSTTLLQINIATYNGEVDLMCVTALKIAFQRGGFVETTYKMASIPADPYHHAKSVLALDIVVGIFFLGTLGVEGRQLWLQRHGVYWGVWRVVEWGSLVAVLAYYVFWVILCGGIYDDTLSSQLTTLEVSGTIDFSKAQDTTDQGKLLLTNVMQQYRSMGDLMVAVRLAAMVALFLLTIRILGSFRFHPRLNMVTATLGASLNSLGPFFFVFVVCLAAFVTSGCLLFGEKLLSFSTIGHSTVTVVNMLFGQFDLAAIFAVDYHIALVWYWSAMIVLFLVLFNMLLAIVLAAFDHVREEKAGPLRSVTEEFSIIAKELIGVEHFWHKDAPKRFRQSVRDGNLQRFNSNTLSEHLNIGKDEAMGLIHNMKVLSAGADLTKAKPKDDKSVERLHDRLETLERTIAMLVSQMQPNAPTKED</sequence>
<evidence type="ECO:0000256" key="3">
    <source>
        <dbReference type="ARBA" id="ARBA00022989"/>
    </source>
</evidence>
<dbReference type="EMBL" id="QUTH01002875">
    <property type="protein sequence ID" value="RHZ23362.1"/>
    <property type="molecule type" value="Genomic_DNA"/>
</dbReference>
<dbReference type="PANTHER" id="PTHR10877">
    <property type="entry name" value="POLYCYSTIN FAMILY MEMBER"/>
    <property type="match status" value="1"/>
</dbReference>
<dbReference type="AlphaFoldDB" id="A0A3R7AF50"/>
<accession>A0A3R7AF50</accession>